<name>A0AAD7TQP0_9APHY</name>
<reference evidence="1" key="1">
    <citation type="submission" date="2022-11" db="EMBL/GenBank/DDBJ databases">
        <title>Genome Sequence of Cubamyces cubensis.</title>
        <authorList>
            <person name="Buettner E."/>
        </authorList>
    </citation>
    <scope>NUCLEOTIDE SEQUENCE</scope>
    <source>
        <strain evidence="1">MPL-01</strain>
    </source>
</reference>
<protein>
    <submittedName>
        <fullName evidence="1">Uncharacterized protein</fullName>
    </submittedName>
</protein>
<sequence>MRFAAVYGLISGRGPDFAISGKVVVAFPTICPDIPTICRSHDWSRDRYNTAHDQFLAAYPALEAAAPGQNLDRRVPSKGAVVVDYDLTHVGLSASAVVRDQSGNGYDARLLGGVLHTPLGSKGHNYTLLLRAKLGGSPGTLLAGPDDSFGLAALPEGGLTLAFTSSNITYLLSNFTLGPDTGATREIVLTGTESGTSAFVDGRLGYAGDFQTSIDQTGNNLAPMAFVAPAETVGAKGVQVERFMIWDGVRSVE</sequence>
<evidence type="ECO:0000313" key="2">
    <source>
        <dbReference type="Proteomes" id="UP001215151"/>
    </source>
</evidence>
<evidence type="ECO:0000313" key="1">
    <source>
        <dbReference type="EMBL" id="KAJ8474505.1"/>
    </source>
</evidence>
<accession>A0AAD7TQP0</accession>
<dbReference type="Proteomes" id="UP001215151">
    <property type="component" value="Unassembled WGS sequence"/>
</dbReference>
<keyword evidence="2" id="KW-1185">Reference proteome</keyword>
<organism evidence="1 2">
    <name type="scientific">Trametes cubensis</name>
    <dbReference type="NCBI Taxonomy" id="1111947"/>
    <lineage>
        <taxon>Eukaryota</taxon>
        <taxon>Fungi</taxon>
        <taxon>Dikarya</taxon>
        <taxon>Basidiomycota</taxon>
        <taxon>Agaricomycotina</taxon>
        <taxon>Agaricomycetes</taxon>
        <taxon>Polyporales</taxon>
        <taxon>Polyporaceae</taxon>
        <taxon>Trametes</taxon>
    </lineage>
</organism>
<gene>
    <name evidence="1" type="ORF">ONZ51_g7180</name>
</gene>
<proteinExistence type="predicted"/>
<dbReference type="AlphaFoldDB" id="A0AAD7TQP0"/>
<comment type="caution">
    <text evidence="1">The sequence shown here is derived from an EMBL/GenBank/DDBJ whole genome shotgun (WGS) entry which is preliminary data.</text>
</comment>
<dbReference type="EMBL" id="JAPEVG010000186">
    <property type="protein sequence ID" value="KAJ8474505.1"/>
    <property type="molecule type" value="Genomic_DNA"/>
</dbReference>